<evidence type="ECO:0000256" key="1">
    <source>
        <dbReference type="SAM" id="MobiDB-lite"/>
    </source>
</evidence>
<dbReference type="InterPro" id="IPR032474">
    <property type="entry name" value="Argonaute_N"/>
</dbReference>
<sequence length="365" mass="40626">MPSDHDRDYSRDYGRDRDRDYGRDHGRDRDGDYGLREGFGRGGGRGCAFRRGRGSRRGGRGRGDFDDRPPPSFGPDREVPLGTAARPGRQLTLQSAASSARIIEATFGSFPKALQDFGLQPRPKRPSFGKVARRTLQLVANHFPGTCKLQQAFHYDVAIASMRRLRTSETEGETPSFETVEQGRPPDSPAKPLTSKLSRLVVGALAEQENWPTVWAYDGRKNIYASDLFLPQHDCTYEVRTTDGESELERLFTVSIRWVQTINIATLLAFVRGQNGEEIPQDAVQALDIALKHTVSCRDDVKTFARAIFWHNPTKVRHLGNGAEVWLGYQQSLRPSQGGLTLNVDMAATAFPQVPRQGSDAKRAG</sequence>
<dbReference type="Proteomes" id="UP001491310">
    <property type="component" value="Unassembled WGS sequence"/>
</dbReference>
<dbReference type="InterPro" id="IPR014811">
    <property type="entry name" value="ArgoL1"/>
</dbReference>
<feature type="compositionally biased region" description="Basic and acidic residues" evidence="1">
    <location>
        <begin position="1"/>
        <end position="39"/>
    </location>
</feature>
<feature type="compositionally biased region" description="Basic and acidic residues" evidence="1">
    <location>
        <begin position="61"/>
        <end position="79"/>
    </location>
</feature>
<protein>
    <recommendedName>
        <fullName evidence="2">Argonaute linker 1 domain-containing protein</fullName>
    </recommendedName>
</protein>
<feature type="region of interest" description="Disordered" evidence="1">
    <location>
        <begin position="167"/>
        <end position="193"/>
    </location>
</feature>
<gene>
    <name evidence="3" type="ORF">WJX75_004368</name>
</gene>
<evidence type="ECO:0000259" key="2">
    <source>
        <dbReference type="SMART" id="SM01163"/>
    </source>
</evidence>
<dbReference type="PANTHER" id="PTHR22891">
    <property type="entry name" value="EUKARYOTIC TRANSLATION INITIATION FACTOR 2C"/>
    <property type="match status" value="1"/>
</dbReference>
<evidence type="ECO:0000313" key="3">
    <source>
        <dbReference type="EMBL" id="KAK9915070.1"/>
    </source>
</evidence>
<organism evidence="3 4">
    <name type="scientific">Coccomyxa subellipsoidea</name>
    <dbReference type="NCBI Taxonomy" id="248742"/>
    <lineage>
        <taxon>Eukaryota</taxon>
        <taxon>Viridiplantae</taxon>
        <taxon>Chlorophyta</taxon>
        <taxon>core chlorophytes</taxon>
        <taxon>Trebouxiophyceae</taxon>
        <taxon>Trebouxiophyceae incertae sedis</taxon>
        <taxon>Coccomyxaceae</taxon>
        <taxon>Coccomyxa</taxon>
    </lineage>
</organism>
<dbReference type="EMBL" id="JALJOT010000005">
    <property type="protein sequence ID" value="KAK9915070.1"/>
    <property type="molecule type" value="Genomic_DNA"/>
</dbReference>
<dbReference type="SUPFAM" id="SSF101690">
    <property type="entry name" value="PAZ domain"/>
    <property type="match status" value="1"/>
</dbReference>
<dbReference type="InterPro" id="IPR036085">
    <property type="entry name" value="PAZ_dom_sf"/>
</dbReference>
<comment type="caution">
    <text evidence="3">The sequence shown here is derived from an EMBL/GenBank/DDBJ whole genome shotgun (WGS) entry which is preliminary data.</text>
</comment>
<feature type="region of interest" description="Disordered" evidence="1">
    <location>
        <begin position="1"/>
        <end position="88"/>
    </location>
</feature>
<dbReference type="Pfam" id="PF16486">
    <property type="entry name" value="ArgoN"/>
    <property type="match status" value="1"/>
</dbReference>
<evidence type="ECO:0000313" key="4">
    <source>
        <dbReference type="Proteomes" id="UP001491310"/>
    </source>
</evidence>
<reference evidence="3 4" key="1">
    <citation type="journal article" date="2024" name="Nat. Commun.">
        <title>Phylogenomics reveals the evolutionary origins of lichenization in chlorophyte algae.</title>
        <authorList>
            <person name="Puginier C."/>
            <person name="Libourel C."/>
            <person name="Otte J."/>
            <person name="Skaloud P."/>
            <person name="Haon M."/>
            <person name="Grisel S."/>
            <person name="Petersen M."/>
            <person name="Berrin J.G."/>
            <person name="Delaux P.M."/>
            <person name="Dal Grande F."/>
            <person name="Keller J."/>
        </authorList>
    </citation>
    <scope>NUCLEOTIDE SEQUENCE [LARGE SCALE GENOMIC DNA]</scope>
    <source>
        <strain evidence="3 4">SAG 216-7</strain>
    </source>
</reference>
<dbReference type="Pfam" id="PF08699">
    <property type="entry name" value="ArgoL1"/>
    <property type="match status" value="1"/>
</dbReference>
<proteinExistence type="predicted"/>
<name>A0ABR2YUL6_9CHLO</name>
<dbReference type="SMART" id="SM01163">
    <property type="entry name" value="DUF1785"/>
    <property type="match status" value="1"/>
</dbReference>
<feature type="domain" description="Argonaute linker 1" evidence="2">
    <location>
        <begin position="302"/>
        <end position="354"/>
    </location>
</feature>
<feature type="compositionally biased region" description="Basic residues" evidence="1">
    <location>
        <begin position="48"/>
        <end position="60"/>
    </location>
</feature>
<accession>A0ABR2YUL6</accession>
<keyword evidence="4" id="KW-1185">Reference proteome</keyword>